<dbReference type="PANTHER" id="PTHR30579:SF7">
    <property type="entry name" value="HTH-TYPE TRANSCRIPTIONAL REGULATOR LRHA-RELATED"/>
    <property type="match status" value="1"/>
</dbReference>
<evidence type="ECO:0000256" key="3">
    <source>
        <dbReference type="ARBA" id="ARBA00023125"/>
    </source>
</evidence>
<protein>
    <submittedName>
        <fullName evidence="6">DNA-binding transcriptional regulator, LysR family</fullName>
    </submittedName>
</protein>
<keyword evidence="2" id="KW-0805">Transcription regulation</keyword>
<keyword evidence="4" id="KW-0804">Transcription</keyword>
<dbReference type="SUPFAM" id="SSF53850">
    <property type="entry name" value="Periplasmic binding protein-like II"/>
    <property type="match status" value="1"/>
</dbReference>
<name>A0A1M6HMS3_9PROT</name>
<dbReference type="Gene3D" id="1.10.10.10">
    <property type="entry name" value="Winged helix-like DNA-binding domain superfamily/Winged helix DNA-binding domain"/>
    <property type="match status" value="1"/>
</dbReference>
<dbReference type="PRINTS" id="PR00039">
    <property type="entry name" value="HTHLYSR"/>
</dbReference>
<proteinExistence type="inferred from homology"/>
<accession>A0A1M6HMS3</accession>
<evidence type="ECO:0000313" key="7">
    <source>
        <dbReference type="Proteomes" id="UP000184387"/>
    </source>
</evidence>
<dbReference type="InterPro" id="IPR036390">
    <property type="entry name" value="WH_DNA-bd_sf"/>
</dbReference>
<dbReference type="Proteomes" id="UP000184387">
    <property type="component" value="Unassembled WGS sequence"/>
</dbReference>
<dbReference type="PANTHER" id="PTHR30579">
    <property type="entry name" value="TRANSCRIPTIONAL REGULATOR"/>
    <property type="match status" value="1"/>
</dbReference>
<dbReference type="InterPro" id="IPR036388">
    <property type="entry name" value="WH-like_DNA-bd_sf"/>
</dbReference>
<keyword evidence="3 6" id="KW-0238">DNA-binding</keyword>
<dbReference type="GO" id="GO:0003700">
    <property type="term" value="F:DNA-binding transcription factor activity"/>
    <property type="evidence" value="ECO:0007669"/>
    <property type="project" value="InterPro"/>
</dbReference>
<dbReference type="STRING" id="198092.SAMN02745194_02063"/>
<gene>
    <name evidence="6" type="ORF">SAMN02745194_02063</name>
</gene>
<evidence type="ECO:0000313" key="6">
    <source>
        <dbReference type="EMBL" id="SHJ23482.1"/>
    </source>
</evidence>
<dbReference type="InterPro" id="IPR050176">
    <property type="entry name" value="LTTR"/>
</dbReference>
<keyword evidence="7" id="KW-1185">Reference proteome</keyword>
<reference evidence="6 7" key="1">
    <citation type="submission" date="2016-11" db="EMBL/GenBank/DDBJ databases">
        <authorList>
            <person name="Jaros S."/>
            <person name="Januszkiewicz K."/>
            <person name="Wedrychowicz H."/>
        </authorList>
    </citation>
    <scope>NUCLEOTIDE SEQUENCE [LARGE SCALE GENOMIC DNA]</scope>
    <source>
        <strain evidence="6 7">DSM 14916</strain>
    </source>
</reference>
<feature type="domain" description="HTH lysR-type" evidence="5">
    <location>
        <begin position="5"/>
        <end position="62"/>
    </location>
</feature>
<dbReference type="InterPro" id="IPR005119">
    <property type="entry name" value="LysR_subst-bd"/>
</dbReference>
<dbReference type="Pfam" id="PF00126">
    <property type="entry name" value="HTH_1"/>
    <property type="match status" value="1"/>
</dbReference>
<dbReference type="SUPFAM" id="SSF46785">
    <property type="entry name" value="Winged helix' DNA-binding domain"/>
    <property type="match status" value="1"/>
</dbReference>
<dbReference type="InterPro" id="IPR000847">
    <property type="entry name" value="LysR_HTH_N"/>
</dbReference>
<comment type="similarity">
    <text evidence="1">Belongs to the LysR transcriptional regulatory family.</text>
</comment>
<evidence type="ECO:0000259" key="5">
    <source>
        <dbReference type="PROSITE" id="PS50931"/>
    </source>
</evidence>
<organism evidence="6 7">
    <name type="scientific">Muricoccus roseus</name>
    <dbReference type="NCBI Taxonomy" id="198092"/>
    <lineage>
        <taxon>Bacteria</taxon>
        <taxon>Pseudomonadati</taxon>
        <taxon>Pseudomonadota</taxon>
        <taxon>Alphaproteobacteria</taxon>
        <taxon>Acetobacterales</taxon>
        <taxon>Roseomonadaceae</taxon>
        <taxon>Muricoccus</taxon>
    </lineage>
</organism>
<evidence type="ECO:0000256" key="4">
    <source>
        <dbReference type="ARBA" id="ARBA00023163"/>
    </source>
</evidence>
<sequence>MMRNLDLDLLRSFVAVADAGSFAGAASRVHRTQSAVSQQMQRLEAVTGRALFGRDGRHKRLTEDGLRLLTYARRLVALNDEANAALGPGGPTEVVRLGANNDVVDSMLPALLGRIARGHRNILLEIRTGRSPFLMEELERGELDLAITTRDHRSFPRLVLRRSPTVWFCSADFAHRRDAPLPLVLSNEPSLFRGLAIDALDRAGCPWHLAYLSLNLGAIRAAVRAGLGVTARNIEMLTPELRVLSEADGLPPLPNVTFSLFLRTGSGEAARRVFDGLSDVAF</sequence>
<dbReference type="GO" id="GO:0003677">
    <property type="term" value="F:DNA binding"/>
    <property type="evidence" value="ECO:0007669"/>
    <property type="project" value="UniProtKB-KW"/>
</dbReference>
<dbReference type="FunFam" id="1.10.10.10:FF:000001">
    <property type="entry name" value="LysR family transcriptional regulator"/>
    <property type="match status" value="1"/>
</dbReference>
<dbReference type="Gene3D" id="3.40.190.10">
    <property type="entry name" value="Periplasmic binding protein-like II"/>
    <property type="match status" value="2"/>
</dbReference>
<dbReference type="PROSITE" id="PS50931">
    <property type="entry name" value="HTH_LYSR"/>
    <property type="match status" value="1"/>
</dbReference>
<dbReference type="Pfam" id="PF03466">
    <property type="entry name" value="LysR_substrate"/>
    <property type="match status" value="1"/>
</dbReference>
<evidence type="ECO:0000256" key="2">
    <source>
        <dbReference type="ARBA" id="ARBA00023015"/>
    </source>
</evidence>
<evidence type="ECO:0000256" key="1">
    <source>
        <dbReference type="ARBA" id="ARBA00009437"/>
    </source>
</evidence>
<dbReference type="EMBL" id="FQZF01000010">
    <property type="protein sequence ID" value="SHJ23482.1"/>
    <property type="molecule type" value="Genomic_DNA"/>
</dbReference>
<dbReference type="AlphaFoldDB" id="A0A1M6HMS3"/>